<keyword evidence="5" id="KW-1185">Reference proteome</keyword>
<dbReference type="PANTHER" id="PTHR34473">
    <property type="entry name" value="UPF0699 TRANSMEMBRANE PROTEIN YDBS"/>
    <property type="match status" value="1"/>
</dbReference>
<accession>A0A3P1SGP6</accession>
<organism evidence="4 5">
    <name type="scientific">Schaalia canis</name>
    <dbReference type="NCBI Taxonomy" id="100469"/>
    <lineage>
        <taxon>Bacteria</taxon>
        <taxon>Bacillati</taxon>
        <taxon>Actinomycetota</taxon>
        <taxon>Actinomycetes</taxon>
        <taxon>Actinomycetales</taxon>
        <taxon>Actinomycetaceae</taxon>
        <taxon>Schaalia</taxon>
    </lineage>
</organism>
<gene>
    <name evidence="4" type="ORF">EII11_03425</name>
</gene>
<feature type="compositionally biased region" description="Polar residues" evidence="1">
    <location>
        <begin position="542"/>
        <end position="564"/>
    </location>
</feature>
<keyword evidence="2" id="KW-1133">Transmembrane helix</keyword>
<dbReference type="InterPro" id="IPR005182">
    <property type="entry name" value="YdbS-like_PH"/>
</dbReference>
<feature type="transmembrane region" description="Helical" evidence="2">
    <location>
        <begin position="276"/>
        <end position="296"/>
    </location>
</feature>
<dbReference type="Proteomes" id="UP000280444">
    <property type="component" value="Unassembled WGS sequence"/>
</dbReference>
<dbReference type="PANTHER" id="PTHR34473:SF2">
    <property type="entry name" value="UPF0699 TRANSMEMBRANE PROTEIN YDBT"/>
    <property type="match status" value="1"/>
</dbReference>
<evidence type="ECO:0000313" key="4">
    <source>
        <dbReference type="EMBL" id="RRC95915.1"/>
    </source>
</evidence>
<proteinExistence type="predicted"/>
<dbReference type="OrthoDB" id="3190163at2"/>
<feature type="compositionally biased region" description="Low complexity" evidence="1">
    <location>
        <begin position="182"/>
        <end position="192"/>
    </location>
</feature>
<feature type="region of interest" description="Disordered" evidence="1">
    <location>
        <begin position="182"/>
        <end position="225"/>
    </location>
</feature>
<protein>
    <recommendedName>
        <fullName evidence="3">YdbS-like PH domain-containing protein</fullName>
    </recommendedName>
</protein>
<feature type="transmembrane region" description="Helical" evidence="2">
    <location>
        <begin position="246"/>
        <end position="270"/>
    </location>
</feature>
<feature type="region of interest" description="Disordered" evidence="1">
    <location>
        <begin position="536"/>
        <end position="604"/>
    </location>
</feature>
<feature type="transmembrane region" description="Helical" evidence="2">
    <location>
        <begin position="30"/>
        <end position="46"/>
    </location>
</feature>
<keyword evidence="2" id="KW-0812">Transmembrane</keyword>
<evidence type="ECO:0000256" key="2">
    <source>
        <dbReference type="SAM" id="Phobius"/>
    </source>
</evidence>
<feature type="domain" description="YdbS-like PH" evidence="3">
    <location>
        <begin position="304"/>
        <end position="360"/>
    </location>
</feature>
<reference evidence="4 5" key="1">
    <citation type="submission" date="2018-11" db="EMBL/GenBank/DDBJ databases">
        <title>Genomes From Bacteria Associated with the Canine Oral Cavity: a Test Case for Automated Genome-Based Taxonomic Assignment.</title>
        <authorList>
            <person name="Coil D.A."/>
            <person name="Jospin G."/>
            <person name="Darling A.E."/>
            <person name="Wallis C."/>
            <person name="Davis I.J."/>
            <person name="Harris S."/>
            <person name="Eisen J.A."/>
            <person name="Holcombe L.J."/>
            <person name="O'Flynn C."/>
        </authorList>
    </citation>
    <scope>NUCLEOTIDE SEQUENCE [LARGE SCALE GENOMIC DNA]</scope>
    <source>
        <strain evidence="4 5">OH770</strain>
    </source>
</reference>
<comment type="caution">
    <text evidence="4">The sequence shown here is derived from an EMBL/GenBank/DDBJ whole genome shotgun (WGS) entry which is preliminary data.</text>
</comment>
<name>A0A3P1SGP6_9ACTO</name>
<dbReference type="AlphaFoldDB" id="A0A3P1SGP6"/>
<evidence type="ECO:0000313" key="5">
    <source>
        <dbReference type="Proteomes" id="UP000280444"/>
    </source>
</evidence>
<feature type="transmembrane region" description="Helical" evidence="2">
    <location>
        <begin position="66"/>
        <end position="92"/>
    </location>
</feature>
<evidence type="ECO:0000259" key="3">
    <source>
        <dbReference type="Pfam" id="PF03703"/>
    </source>
</evidence>
<dbReference type="Pfam" id="PF03703">
    <property type="entry name" value="bPH_2"/>
    <property type="match status" value="3"/>
</dbReference>
<evidence type="ECO:0000256" key="1">
    <source>
        <dbReference type="SAM" id="MobiDB-lite"/>
    </source>
</evidence>
<sequence>MGNSASEHKRAVDAGVPADQWRRLHPVSPALNAWKALAALVAFLVYQNSQVIADLYSLGVAESLGLATVVIIGAGSFLLVLVVIILFSWLAWRNTTYALTPDALWFRKGIIFRSQRHARLDRIQAVDVVHPVLGRLFGLGQLHVEVAGGADSNFTFGYLRSEDLTALRAEILALAAGLKATPTPSSIPHHTPQAAGEAPTSAAHATAGHTPGINEGVQAPSPTPAFAEAPERQLYQISSGMLIESLLRSVGVIIAALLTLIALGVMIGLFLWERTVAFAALPGLLPLVLGVGSYLWNRFVGEFNFTAAVSPDGIRIRRGLLETRSQTIPPRRVHAVHVVQPLLWRSRDWYRVRILQAGYATGSDNNGSTSQASDVLLPVGTRQQAELALWLVVRDLGVDDPLAFIQEALHGVNSTHNRYFQPNRPDTRWLDWVAWKRRAVALTNTVFALRDGWFNRRMTIAPVERLQSMSVHQGPLERRYNLCSLHMEIVPGTINAHAEHVDTALAADLMSELLTLSSQRRASEPPEKWMQRVHDALDSESTKSSSAYNSDEANNSGADSSNNELGVHVPRAEANPQHVEQIAPSDSVAPTSQMGTQAPREDTQ</sequence>
<dbReference type="RefSeq" id="WP_124868627.1">
    <property type="nucleotide sequence ID" value="NZ_RQZF01000002.1"/>
</dbReference>
<feature type="domain" description="YdbS-like PH" evidence="3">
    <location>
        <begin position="92"/>
        <end position="170"/>
    </location>
</feature>
<keyword evidence="2" id="KW-0472">Membrane</keyword>
<feature type="domain" description="YdbS-like PH" evidence="3">
    <location>
        <begin position="435"/>
        <end position="502"/>
    </location>
</feature>
<dbReference type="EMBL" id="RQZF01000002">
    <property type="protein sequence ID" value="RRC95915.1"/>
    <property type="molecule type" value="Genomic_DNA"/>
</dbReference>